<accession>A0A1D8NJM3</accession>
<feature type="region of interest" description="Disordered" evidence="1">
    <location>
        <begin position="96"/>
        <end position="118"/>
    </location>
</feature>
<dbReference type="RefSeq" id="XP_068139196.1">
    <property type="nucleotide sequence ID" value="XM_068283095.1"/>
</dbReference>
<reference evidence="2 3" key="1">
    <citation type="journal article" date="2016" name="PLoS ONE">
        <title>Sequence Assembly of Yarrowia lipolytica Strain W29/CLIB89 Shows Transposable Element Diversity.</title>
        <authorList>
            <person name="Magnan C."/>
            <person name="Yu J."/>
            <person name="Chang I."/>
            <person name="Jahn E."/>
            <person name="Kanomata Y."/>
            <person name="Wu J."/>
            <person name="Zeller M."/>
            <person name="Oakes M."/>
            <person name="Baldi P."/>
            <person name="Sandmeyer S."/>
        </authorList>
    </citation>
    <scope>NUCLEOTIDE SEQUENCE [LARGE SCALE GENOMIC DNA]</scope>
    <source>
        <strain evidence="3">CLIB89(W29)</strain>
    </source>
</reference>
<evidence type="ECO:0000313" key="3">
    <source>
        <dbReference type="Proteomes" id="UP000182444"/>
    </source>
</evidence>
<dbReference type="GeneID" id="94583695"/>
<dbReference type="EMBL" id="CP017557">
    <property type="protein sequence ID" value="AOW05842.1"/>
    <property type="molecule type" value="Genomic_DNA"/>
</dbReference>
<feature type="compositionally biased region" description="Basic residues" evidence="1">
    <location>
        <begin position="1"/>
        <end position="10"/>
    </location>
</feature>
<dbReference type="AlphaFoldDB" id="A0A1D8NJM3"/>
<sequence>MSHTHTHRHPLKDSYGKAVQPSKMRSFPGKITPNRPQKQNQTGAVFVAARSDGRCLCGRSNGRPARLFVAPYLSMPCQRLRDCGHVKSPQYYLEVRQPGPHKSKPQESRHPHHSLSPQSHINITSLSTAGGWLNSLIRTRRTVSIINPRWKIPTCAC</sequence>
<dbReference type="VEuPathDB" id="FungiDB:YALI1_E27610g"/>
<evidence type="ECO:0000313" key="2">
    <source>
        <dbReference type="EMBL" id="AOW05842.1"/>
    </source>
</evidence>
<dbReference type="Proteomes" id="UP000182444">
    <property type="component" value="Chromosome 1E"/>
</dbReference>
<proteinExistence type="predicted"/>
<gene>
    <name evidence="2" type="ORF">YALI1_E27610g</name>
</gene>
<protein>
    <submittedName>
        <fullName evidence="2">Uncharacterized protein</fullName>
    </submittedName>
</protein>
<evidence type="ECO:0000256" key="1">
    <source>
        <dbReference type="SAM" id="MobiDB-lite"/>
    </source>
</evidence>
<feature type="region of interest" description="Disordered" evidence="1">
    <location>
        <begin position="1"/>
        <end position="41"/>
    </location>
</feature>
<name>A0A1D8NJM3_YARLL</name>
<organism evidence="2 3">
    <name type="scientific">Yarrowia lipolytica</name>
    <name type="common">Candida lipolytica</name>
    <dbReference type="NCBI Taxonomy" id="4952"/>
    <lineage>
        <taxon>Eukaryota</taxon>
        <taxon>Fungi</taxon>
        <taxon>Dikarya</taxon>
        <taxon>Ascomycota</taxon>
        <taxon>Saccharomycotina</taxon>
        <taxon>Dipodascomycetes</taxon>
        <taxon>Dipodascales</taxon>
        <taxon>Dipodascales incertae sedis</taxon>
        <taxon>Yarrowia</taxon>
    </lineage>
</organism>